<dbReference type="InterPro" id="IPR051549">
    <property type="entry name" value="PEP_Utilizing_Enz"/>
</dbReference>
<dbReference type="InterPro" id="IPR036637">
    <property type="entry name" value="Phosphohistidine_dom_sf"/>
</dbReference>
<keyword evidence="5" id="KW-1185">Reference proteome</keyword>
<dbReference type="Pfam" id="PF01326">
    <property type="entry name" value="PPDK_N"/>
    <property type="match status" value="1"/>
</dbReference>
<gene>
    <name evidence="4" type="ORF">GPA25_12765</name>
</gene>
<feature type="compositionally biased region" description="Basic residues" evidence="1">
    <location>
        <begin position="13"/>
        <end position="27"/>
    </location>
</feature>
<dbReference type="PANTHER" id="PTHR43615:SF1">
    <property type="entry name" value="PPDK_N DOMAIN-CONTAINING PROTEIN"/>
    <property type="match status" value="1"/>
</dbReference>
<dbReference type="SUPFAM" id="SSF52009">
    <property type="entry name" value="Phosphohistidine domain"/>
    <property type="match status" value="1"/>
</dbReference>
<dbReference type="InterPro" id="IPR008279">
    <property type="entry name" value="PEP-util_enz_mobile_dom"/>
</dbReference>
<feature type="region of interest" description="Disordered" evidence="1">
    <location>
        <begin position="1"/>
        <end position="31"/>
    </location>
</feature>
<evidence type="ECO:0000313" key="4">
    <source>
        <dbReference type="EMBL" id="NMG75631.1"/>
    </source>
</evidence>
<organism evidence="4 5">
    <name type="scientific">Aromatoleum diolicum</name>
    <dbReference type="NCBI Taxonomy" id="75796"/>
    <lineage>
        <taxon>Bacteria</taxon>
        <taxon>Pseudomonadati</taxon>
        <taxon>Pseudomonadota</taxon>
        <taxon>Betaproteobacteria</taxon>
        <taxon>Rhodocyclales</taxon>
        <taxon>Rhodocyclaceae</taxon>
        <taxon>Aromatoleum</taxon>
    </lineage>
</organism>
<protein>
    <submittedName>
        <fullName evidence="4">Pyruvate phosphate dikinase</fullName>
    </submittedName>
</protein>
<comment type="caution">
    <text evidence="4">The sequence shown here is derived from an EMBL/GenBank/DDBJ whole genome shotgun (WGS) entry which is preliminary data.</text>
</comment>
<dbReference type="Gene3D" id="3.50.30.10">
    <property type="entry name" value="Phosphohistidine domain"/>
    <property type="match status" value="1"/>
</dbReference>
<evidence type="ECO:0000259" key="2">
    <source>
        <dbReference type="Pfam" id="PF00391"/>
    </source>
</evidence>
<sequence length="903" mass="96947">MAGAEGALERRARASRRRAHPWCRTRRAGGGPGVSAHGASAWIRDLTAVAAGEGGLVGNKALRQGLLLQAGFPVSPGFCLTTRALAAWHAGDALRDAVRAALLDAYRQLGGCVAVRSSAVEEDGNGASYAGIYTSELAVSGETALLTAVERCLASWSEPAAADYRRRLGHDDGALAILVQQLVPAIAAGIAYTRAPLDDRRHEVHIDAVWGLAEPLAAGRVTGDSFVLSHRGRLLRRRIVAKEYALAVGGMHVVRAQRVRAACLTPQQARDIAQLALRAETHFGAPQDVEFAIDVRGAWILQSRPLVAARSAGGRGLERYLAGERRRLARKFAELRRRGVLRGSELVLSNGNIGELLPTPTVMSFGLFRDLFAGRHGAIVRGRRRLGYRFDPRCVDHLYERVAGQACFNLEADAATFDDGTAPDVQHYLARVAADPSLANYPEIRLYGQDELDGEAAQARATFQGGMRAAARDFLQRYAGEIAPRLGVPAKLKLDVGDAADPQATVRGIARLMHFLRAGPCVEFVVAARLGFHFAAELRTQLVRRLGANEGEALCARLLSGLPDSLVTRQALWLEEVAPGRRTQAAYLEAYGHCADNELELSEPRFAEQPARLAAQLDNLAASGRHPAAEFARQRAERAATEAALPRRLCDAGMADDEQADLIEALHYAQQLLPLRETIKHHYTAVYALIRRGVLRVAAELGWPEDLIFHLYPRELPAALRDPQGLRRRAERRAEEHALARLAARLRCVPDVVFGSRLDAIGMPAALSGAGAGRGWGGAPLSPGRVSGVARVLEAGAPLPAGGWRGDEILVLRAANLGVTPLFRVVAGVIVEVGGLLAHSACQAREAGIPAIALSDATRLIPDGARIVIDGASGRVALVQTSHEGIADEYETVRESERSLATV</sequence>
<evidence type="ECO:0000256" key="1">
    <source>
        <dbReference type="SAM" id="MobiDB-lite"/>
    </source>
</evidence>
<reference evidence="4 5" key="1">
    <citation type="submission" date="2019-12" db="EMBL/GenBank/DDBJ databases">
        <title>Comparative genomics gives insights into the taxonomy of the Azoarcus-Aromatoleum group and reveals separate origins of nif in the plant-associated Azoarcus and non-plant-associated Aromatoleum sub-groups.</title>
        <authorList>
            <person name="Lafos M."/>
            <person name="Maluk M."/>
            <person name="Batista M."/>
            <person name="Junghare M."/>
            <person name="Carmona M."/>
            <person name="Faoro H."/>
            <person name="Cruz L.M."/>
            <person name="Battistoni F."/>
            <person name="De Souza E."/>
            <person name="Pedrosa F."/>
            <person name="Chen W.-M."/>
            <person name="Poole P.S."/>
            <person name="Dixon R.A."/>
            <person name="James E.K."/>
        </authorList>
    </citation>
    <scope>NUCLEOTIDE SEQUENCE [LARGE SCALE GENOMIC DNA]</scope>
    <source>
        <strain evidence="4 5">22Lin</strain>
    </source>
</reference>
<dbReference type="Pfam" id="PF00391">
    <property type="entry name" value="PEP-utilizers"/>
    <property type="match status" value="1"/>
</dbReference>
<feature type="domain" description="Pyruvate phosphate dikinase AMP/ATP-binding" evidence="3">
    <location>
        <begin position="95"/>
        <end position="308"/>
    </location>
</feature>
<dbReference type="InterPro" id="IPR013815">
    <property type="entry name" value="ATP_grasp_subdomain_1"/>
</dbReference>
<dbReference type="EMBL" id="WTVQ01000019">
    <property type="protein sequence ID" value="NMG75631.1"/>
    <property type="molecule type" value="Genomic_DNA"/>
</dbReference>
<dbReference type="PANTHER" id="PTHR43615">
    <property type="entry name" value="PHOSPHOENOLPYRUVATE SYNTHASE-RELATED"/>
    <property type="match status" value="1"/>
</dbReference>
<dbReference type="Proteomes" id="UP000648984">
    <property type="component" value="Unassembled WGS sequence"/>
</dbReference>
<evidence type="ECO:0000259" key="3">
    <source>
        <dbReference type="Pfam" id="PF01326"/>
    </source>
</evidence>
<name>A0ABX1QE03_9RHOO</name>
<evidence type="ECO:0000313" key="5">
    <source>
        <dbReference type="Proteomes" id="UP000648984"/>
    </source>
</evidence>
<feature type="domain" description="PEP-utilising enzyme mobile" evidence="2">
    <location>
        <begin position="807"/>
        <end position="874"/>
    </location>
</feature>
<dbReference type="Gene3D" id="3.30.1490.20">
    <property type="entry name" value="ATP-grasp fold, A domain"/>
    <property type="match status" value="1"/>
</dbReference>
<dbReference type="Gene3D" id="3.30.470.20">
    <property type="entry name" value="ATP-grasp fold, B domain"/>
    <property type="match status" value="1"/>
</dbReference>
<proteinExistence type="predicted"/>
<dbReference type="InterPro" id="IPR002192">
    <property type="entry name" value="PPDK_AMP/ATP-bd"/>
</dbReference>
<accession>A0ABX1QE03</accession>
<keyword evidence="4" id="KW-0670">Pyruvate</keyword>
<dbReference type="SUPFAM" id="SSF56059">
    <property type="entry name" value="Glutathione synthetase ATP-binding domain-like"/>
    <property type="match status" value="1"/>
</dbReference>